<gene>
    <name evidence="1" type="ORF">SKUN_001140</name>
</gene>
<name>A0A0K2JIG7_SPIKU</name>
<accession>A0A0K2JIG7</accession>
<keyword evidence="2" id="KW-1185">Reference proteome</keyword>
<evidence type="ECO:0000313" key="1">
    <source>
        <dbReference type="EMBL" id="ALA98026.1"/>
    </source>
</evidence>
<dbReference type="KEGG" id="skn:SKUN_001140"/>
<organism evidence="1 2">
    <name type="scientific">Spiroplasma kunkelii CR2-3x</name>
    <dbReference type="NCBI Taxonomy" id="273035"/>
    <lineage>
        <taxon>Bacteria</taxon>
        <taxon>Bacillati</taxon>
        <taxon>Mycoplasmatota</taxon>
        <taxon>Mollicutes</taxon>
        <taxon>Entomoplasmatales</taxon>
        <taxon>Spiroplasmataceae</taxon>
        <taxon>Spiroplasma</taxon>
    </lineage>
</organism>
<protein>
    <submittedName>
        <fullName evidence="1">Spiroplasmavirus-related protein</fullName>
    </submittedName>
</protein>
<dbReference type="Proteomes" id="UP000062963">
    <property type="component" value="Chromosome"/>
</dbReference>
<sequence>MNVENVQDIKKANHHFRLFIRRLNYYFSKYKKSKYKDLKYLVAYEYQKKEEYIFI</sequence>
<dbReference type="EMBL" id="CP010899">
    <property type="protein sequence ID" value="ALA98026.1"/>
    <property type="molecule type" value="Genomic_DNA"/>
</dbReference>
<reference evidence="1 2" key="1">
    <citation type="journal article" date="2015" name="Genome Announc.">
        <title>Complete Genome Sequence of Spiroplasma kunkelii Strain CR2-3x, Causal Agent of Corn Stunt Disease in Zea mays L.</title>
        <authorList>
            <person name="Davis R.E."/>
            <person name="Shao J."/>
            <person name="Dally E.L."/>
            <person name="Zhao Y."/>
            <person name="Gasparich G.E."/>
            <person name="Gaynor B.J."/>
            <person name="Athey J.C."/>
            <person name="Harrison N.A."/>
            <person name="Donofrio N."/>
        </authorList>
    </citation>
    <scope>NUCLEOTIDE SEQUENCE [LARGE SCALE GENOMIC DNA]</scope>
    <source>
        <strain evidence="1 2">CR2-3x</strain>
    </source>
</reference>
<proteinExistence type="predicted"/>
<dbReference type="AlphaFoldDB" id="A0A0K2JIG7"/>
<dbReference type="PATRIC" id="fig|273035.7.peg.1406"/>
<evidence type="ECO:0000313" key="2">
    <source>
        <dbReference type="Proteomes" id="UP000062963"/>
    </source>
</evidence>